<organism evidence="2 3">
    <name type="scientific">Agrococcus casei LMG 22410</name>
    <dbReference type="NCBI Taxonomy" id="1255656"/>
    <lineage>
        <taxon>Bacteria</taxon>
        <taxon>Bacillati</taxon>
        <taxon>Actinomycetota</taxon>
        <taxon>Actinomycetes</taxon>
        <taxon>Micrococcales</taxon>
        <taxon>Microbacteriaceae</taxon>
        <taxon>Agrococcus</taxon>
    </lineage>
</organism>
<dbReference type="AlphaFoldDB" id="A0A1R4ERA6"/>
<dbReference type="EMBL" id="FUHU01000003">
    <property type="protein sequence ID" value="SJM46141.1"/>
    <property type="molecule type" value="Genomic_DNA"/>
</dbReference>
<feature type="signal peptide" evidence="1">
    <location>
        <begin position="1"/>
        <end position="26"/>
    </location>
</feature>
<accession>A0A1R4ERA6</accession>
<evidence type="ECO:0000256" key="1">
    <source>
        <dbReference type="SAM" id="SignalP"/>
    </source>
</evidence>
<dbReference type="RefSeq" id="WP_086989954.1">
    <property type="nucleotide sequence ID" value="NZ_FUHU01000003.1"/>
</dbReference>
<dbReference type="OrthoDB" id="5144412at2"/>
<dbReference type="Proteomes" id="UP000195787">
    <property type="component" value="Unassembled WGS sequence"/>
</dbReference>
<gene>
    <name evidence="2" type="ORF">CZ674_00325</name>
</gene>
<reference evidence="2 3" key="1">
    <citation type="submission" date="2017-02" db="EMBL/GenBank/DDBJ databases">
        <authorList>
            <person name="Peterson S.W."/>
        </authorList>
    </citation>
    <scope>NUCLEOTIDE SEQUENCE [LARGE SCALE GENOMIC DNA]</scope>
    <source>
        <strain evidence="2 3">LMG 22410</strain>
    </source>
</reference>
<name>A0A1R4ERA6_9MICO</name>
<proteinExistence type="predicted"/>
<keyword evidence="1" id="KW-0732">Signal</keyword>
<evidence type="ECO:0000313" key="2">
    <source>
        <dbReference type="EMBL" id="SJM46141.1"/>
    </source>
</evidence>
<evidence type="ECO:0008006" key="4">
    <source>
        <dbReference type="Google" id="ProtNLM"/>
    </source>
</evidence>
<sequence>MKKKRASSLTVLAIGALLLSGCQATASESPTEAADQTSIEGPHLVAAGQVFDPVAQDVDNPEEACGSDAGRTELAEFDRVEWPDLGIDGGVGVMTCGNAAGAGFRHIADGHTGDFGEIADLVDSSWEDVAWFAIDMALEAPSEVEMYRDDIANYLIVLEYVDEGGEVVQSWPVVVGVGLDTDHIITSFPRD</sequence>
<dbReference type="GeneID" id="303171656"/>
<dbReference type="PROSITE" id="PS51257">
    <property type="entry name" value="PROKAR_LIPOPROTEIN"/>
    <property type="match status" value="1"/>
</dbReference>
<feature type="chain" id="PRO_5010243680" description="Lipoprotein" evidence="1">
    <location>
        <begin position="27"/>
        <end position="191"/>
    </location>
</feature>
<evidence type="ECO:0000313" key="3">
    <source>
        <dbReference type="Proteomes" id="UP000195787"/>
    </source>
</evidence>
<protein>
    <recommendedName>
        <fullName evidence="4">Lipoprotein</fullName>
    </recommendedName>
</protein>
<keyword evidence="3" id="KW-1185">Reference proteome</keyword>